<evidence type="ECO:0000259" key="2">
    <source>
        <dbReference type="Pfam" id="PF01636"/>
    </source>
</evidence>
<dbReference type="GO" id="GO:0016740">
    <property type="term" value="F:transferase activity"/>
    <property type="evidence" value="ECO:0007669"/>
    <property type="project" value="UniProtKB-KW"/>
</dbReference>
<keyword evidence="1" id="KW-0812">Transmembrane</keyword>
<dbReference type="PANTHER" id="PTHR47829">
    <property type="entry name" value="HYDROLASE, PUTATIVE (AFU_ORTHOLOGUE AFUA_1G12880)-RELATED"/>
    <property type="match status" value="1"/>
</dbReference>
<dbReference type="SUPFAM" id="SSF56112">
    <property type="entry name" value="Protein kinase-like (PK-like)"/>
    <property type="match status" value="1"/>
</dbReference>
<dbReference type="EMBL" id="DSMG01000210">
    <property type="protein sequence ID" value="HDX33918.1"/>
    <property type="molecule type" value="Genomic_DNA"/>
</dbReference>
<keyword evidence="3" id="KW-0808">Transferase</keyword>
<dbReference type="InterPro" id="IPR041726">
    <property type="entry name" value="ACAD10_11_N"/>
</dbReference>
<keyword evidence="1" id="KW-0472">Membrane</keyword>
<evidence type="ECO:0000256" key="1">
    <source>
        <dbReference type="SAM" id="Phobius"/>
    </source>
</evidence>
<gene>
    <name evidence="3" type="ORF">ENQ20_20910</name>
</gene>
<evidence type="ECO:0000313" key="3">
    <source>
        <dbReference type="EMBL" id="HDX33918.1"/>
    </source>
</evidence>
<reference evidence="3" key="1">
    <citation type="journal article" date="2020" name="mSystems">
        <title>Genome- and Community-Level Interaction Insights into Carbon Utilization and Element Cycling Functions of Hydrothermarchaeota in Hydrothermal Sediment.</title>
        <authorList>
            <person name="Zhou Z."/>
            <person name="Liu Y."/>
            <person name="Xu W."/>
            <person name="Pan J."/>
            <person name="Luo Z.H."/>
            <person name="Li M."/>
        </authorList>
    </citation>
    <scope>NUCLEOTIDE SEQUENCE [LARGE SCALE GENOMIC DNA]</scope>
    <source>
        <strain evidence="3">SpSt-289</strain>
    </source>
</reference>
<feature type="transmembrane region" description="Helical" evidence="1">
    <location>
        <begin position="297"/>
        <end position="318"/>
    </location>
</feature>
<dbReference type="InterPro" id="IPR002575">
    <property type="entry name" value="Aminoglycoside_PTrfase"/>
</dbReference>
<name>A0A7C1FSF6_9CHLR</name>
<dbReference type="AlphaFoldDB" id="A0A7C1FSF6"/>
<accession>A0A7C1FSF6</accession>
<dbReference type="Gene3D" id="3.90.1200.10">
    <property type="match status" value="1"/>
</dbReference>
<dbReference type="Pfam" id="PF01636">
    <property type="entry name" value="APH"/>
    <property type="match status" value="1"/>
</dbReference>
<organism evidence="3">
    <name type="scientific">Caldilinea aerophila</name>
    <dbReference type="NCBI Taxonomy" id="133453"/>
    <lineage>
        <taxon>Bacteria</taxon>
        <taxon>Bacillati</taxon>
        <taxon>Chloroflexota</taxon>
        <taxon>Caldilineae</taxon>
        <taxon>Caldilineales</taxon>
        <taxon>Caldilineaceae</taxon>
        <taxon>Caldilinea</taxon>
    </lineage>
</organism>
<dbReference type="InterPro" id="IPR011009">
    <property type="entry name" value="Kinase-like_dom_sf"/>
</dbReference>
<protein>
    <submittedName>
        <fullName evidence="3">Phosphotransferase family protein</fullName>
    </submittedName>
</protein>
<dbReference type="CDD" id="cd05154">
    <property type="entry name" value="ACAD10_11_N-like"/>
    <property type="match status" value="1"/>
</dbReference>
<comment type="caution">
    <text evidence="3">The sequence shown here is derived from an EMBL/GenBank/DDBJ whole genome shotgun (WGS) entry which is preliminary data.</text>
</comment>
<sequence length="357" mass="39979">MLDEATPVRQGEELDLAALERYLRAQLPDLQGTLVVEQFPGGFSNLTYLLRLGDRELVLRRPPFGAAIKSAHDMGREYRVLSRLYPVYHKVPRPLFYCEDESVIGVPFYVMERLRGVILRSHSPLLQQLSGEAFRAIGVAAIKNLAALHAIDYVAAGLGDLGKPEGYVRRQIDGWTKRYRAAQTDEIPALETLIAWLDAHMPAESGAALIHNDYKFDNLMLNPTNLTEIVAVLDWEMCTIGDPLMDLGTTLGYWVEPDDPPVLQSMLGLTTAPGNLNRREVVECYMAASGRTIGDLLFYYLYGLFKIAVIVQQIYARYRRGVTQDARFARLDAVVHACTQLGIAALERGQISQLARR</sequence>
<keyword evidence="1" id="KW-1133">Transmembrane helix</keyword>
<dbReference type="Gene3D" id="3.30.200.20">
    <property type="entry name" value="Phosphorylase Kinase, domain 1"/>
    <property type="match status" value="1"/>
</dbReference>
<dbReference type="InterPro" id="IPR052898">
    <property type="entry name" value="ACAD10-like"/>
</dbReference>
<dbReference type="PANTHER" id="PTHR47829:SF1">
    <property type="entry name" value="HAD FAMILY PHOSPHATASE"/>
    <property type="match status" value="1"/>
</dbReference>
<feature type="domain" description="Aminoglycoside phosphotransferase" evidence="2">
    <location>
        <begin position="36"/>
        <end position="264"/>
    </location>
</feature>
<proteinExistence type="predicted"/>